<protein>
    <submittedName>
        <fullName evidence="3">Site-specific recombinase XerD</fullName>
    </submittedName>
</protein>
<organism evidence="3 4">
    <name type="scientific">Variovorax boronicumulans</name>
    <dbReference type="NCBI Taxonomy" id="436515"/>
    <lineage>
        <taxon>Bacteria</taxon>
        <taxon>Pseudomonadati</taxon>
        <taxon>Pseudomonadota</taxon>
        <taxon>Betaproteobacteria</taxon>
        <taxon>Burkholderiales</taxon>
        <taxon>Comamonadaceae</taxon>
        <taxon>Variovorax</taxon>
    </lineage>
</organism>
<accession>A0AAW8DSP7</accession>
<sequence length="399" mass="45639">MLAKTSRLHLSRTGNDGRPVFLIFDLLNERLVRELTDYAVDLAVCRQLSGLTIEKKVRSAMGFWEFSQERGLDLSLISNAELKYFRNESLVQVMQRRSSHAHQMTAKRTVNDKLNSVLDWLKWCAKRRREQLGFKKRMGSEPVREIDIDSRLFRPEDFPGLLYRNVGSGSKHKTGYSLGEDQLDQMRISFLIATNTPYLSQRNILIADIANTVGLRRGSINSLKIEQFDRARIESEVRQTLLIRPSRQKFGYETEFAFPVWLALRVCDFVDHYRRPLIDSKKVRQIDHQGKIFLSARDGRPLTDRAITKIFSTSLRATGGPKGSSIHALRAKFANDAISAELETRLRRGMDTSTESVATAVALRMGHRNTKSLYAYVSRAQSLSGVALEPEHRERPAIR</sequence>
<dbReference type="GO" id="GO:0006310">
    <property type="term" value="P:DNA recombination"/>
    <property type="evidence" value="ECO:0007669"/>
    <property type="project" value="UniProtKB-KW"/>
</dbReference>
<proteinExistence type="predicted"/>
<dbReference type="InterPro" id="IPR013762">
    <property type="entry name" value="Integrase-like_cat_sf"/>
</dbReference>
<dbReference type="GO" id="GO:0015074">
    <property type="term" value="P:DNA integration"/>
    <property type="evidence" value="ECO:0007669"/>
    <property type="project" value="InterPro"/>
</dbReference>
<dbReference type="EMBL" id="JAUSRR010000002">
    <property type="protein sequence ID" value="MDP9922570.1"/>
    <property type="molecule type" value="Genomic_DNA"/>
</dbReference>
<gene>
    <name evidence="3" type="ORF">J2W25_001585</name>
</gene>
<evidence type="ECO:0000259" key="2">
    <source>
        <dbReference type="PROSITE" id="PS51898"/>
    </source>
</evidence>
<dbReference type="RefSeq" id="WP_307636181.1">
    <property type="nucleotide sequence ID" value="NZ_JAUSRR010000002.1"/>
</dbReference>
<dbReference type="Proteomes" id="UP001244295">
    <property type="component" value="Unassembled WGS sequence"/>
</dbReference>
<evidence type="ECO:0000256" key="1">
    <source>
        <dbReference type="ARBA" id="ARBA00023172"/>
    </source>
</evidence>
<reference evidence="3" key="1">
    <citation type="submission" date="2023-07" db="EMBL/GenBank/DDBJ databases">
        <title>Sorghum-associated microbial communities from plants grown in Nebraska, USA.</title>
        <authorList>
            <person name="Schachtman D."/>
        </authorList>
    </citation>
    <scope>NUCLEOTIDE SEQUENCE</scope>
    <source>
        <strain evidence="3">DS2795</strain>
    </source>
</reference>
<name>A0AAW8DSP7_9BURK</name>
<dbReference type="SUPFAM" id="SSF56349">
    <property type="entry name" value="DNA breaking-rejoining enzymes"/>
    <property type="match status" value="1"/>
</dbReference>
<comment type="caution">
    <text evidence="3">The sequence shown here is derived from an EMBL/GenBank/DDBJ whole genome shotgun (WGS) entry which is preliminary data.</text>
</comment>
<dbReference type="InterPro" id="IPR011010">
    <property type="entry name" value="DNA_brk_join_enz"/>
</dbReference>
<feature type="domain" description="Tyr recombinase" evidence="2">
    <location>
        <begin position="173"/>
        <end position="388"/>
    </location>
</feature>
<dbReference type="Gene3D" id="1.10.443.10">
    <property type="entry name" value="Intergrase catalytic core"/>
    <property type="match status" value="1"/>
</dbReference>
<dbReference type="InterPro" id="IPR002104">
    <property type="entry name" value="Integrase_catalytic"/>
</dbReference>
<keyword evidence="1" id="KW-0233">DNA recombination</keyword>
<dbReference type="AlphaFoldDB" id="A0AAW8DSP7"/>
<dbReference type="GO" id="GO:0003677">
    <property type="term" value="F:DNA binding"/>
    <property type="evidence" value="ECO:0007669"/>
    <property type="project" value="InterPro"/>
</dbReference>
<evidence type="ECO:0000313" key="3">
    <source>
        <dbReference type="EMBL" id="MDP9922570.1"/>
    </source>
</evidence>
<evidence type="ECO:0000313" key="4">
    <source>
        <dbReference type="Proteomes" id="UP001244295"/>
    </source>
</evidence>
<dbReference type="PROSITE" id="PS51898">
    <property type="entry name" value="TYR_RECOMBINASE"/>
    <property type="match status" value="1"/>
</dbReference>